<evidence type="ECO:0000256" key="5">
    <source>
        <dbReference type="ARBA" id="ARBA00022840"/>
    </source>
</evidence>
<dbReference type="PROSITE" id="PS51198">
    <property type="entry name" value="UVRD_HELICASE_ATP_BIND"/>
    <property type="match status" value="1"/>
</dbReference>
<dbReference type="InterPro" id="IPR002121">
    <property type="entry name" value="HRDC_dom"/>
</dbReference>
<evidence type="ECO:0000256" key="3">
    <source>
        <dbReference type="ARBA" id="ARBA00022801"/>
    </source>
</evidence>
<dbReference type="InterPro" id="IPR010997">
    <property type="entry name" value="HRDC-like_sf"/>
</dbReference>
<organism evidence="14 15">
    <name type="scientific">Dactylosporangium fulvum</name>
    <dbReference type="NCBI Taxonomy" id="53359"/>
    <lineage>
        <taxon>Bacteria</taxon>
        <taxon>Bacillati</taxon>
        <taxon>Actinomycetota</taxon>
        <taxon>Actinomycetes</taxon>
        <taxon>Micromonosporales</taxon>
        <taxon>Micromonosporaceae</taxon>
        <taxon>Dactylosporangium</taxon>
    </lineage>
</organism>
<dbReference type="SMART" id="SM00341">
    <property type="entry name" value="HRDC"/>
    <property type="match status" value="1"/>
</dbReference>
<evidence type="ECO:0000256" key="9">
    <source>
        <dbReference type="ARBA" id="ARBA00048988"/>
    </source>
</evidence>
<evidence type="ECO:0000313" key="15">
    <source>
        <dbReference type="Proteomes" id="UP001059617"/>
    </source>
</evidence>
<evidence type="ECO:0000313" key="14">
    <source>
        <dbReference type="EMBL" id="UWP83756.1"/>
    </source>
</evidence>
<evidence type="ECO:0000259" key="13">
    <source>
        <dbReference type="PROSITE" id="PS51217"/>
    </source>
</evidence>
<accession>A0ABY5W6S2</accession>
<keyword evidence="2 10" id="KW-0547">Nucleotide-binding</keyword>
<dbReference type="Gene3D" id="3.40.50.300">
    <property type="entry name" value="P-loop containing nucleotide triphosphate hydrolases"/>
    <property type="match status" value="3"/>
</dbReference>
<keyword evidence="6" id="KW-0413">Isomerase</keyword>
<dbReference type="RefSeq" id="WP_259861560.1">
    <property type="nucleotide sequence ID" value="NZ_BAAAST010000010.1"/>
</dbReference>
<evidence type="ECO:0000256" key="10">
    <source>
        <dbReference type="PROSITE-ProRule" id="PRU00560"/>
    </source>
</evidence>
<keyword evidence="4 10" id="KW-0347">Helicase</keyword>
<evidence type="ECO:0000256" key="4">
    <source>
        <dbReference type="ARBA" id="ARBA00022806"/>
    </source>
</evidence>
<dbReference type="GO" id="GO:0004386">
    <property type="term" value="F:helicase activity"/>
    <property type="evidence" value="ECO:0007669"/>
    <property type="project" value="UniProtKB-KW"/>
</dbReference>
<dbReference type="InterPro" id="IPR044876">
    <property type="entry name" value="HRDC_dom_sf"/>
</dbReference>
<dbReference type="SUPFAM" id="SSF52540">
    <property type="entry name" value="P-loop containing nucleoside triphosphate hydrolases"/>
    <property type="match status" value="1"/>
</dbReference>
<gene>
    <name evidence="14" type="ORF">Dfulv_05675</name>
</gene>
<dbReference type="CDD" id="cd17932">
    <property type="entry name" value="DEXQc_UvrD"/>
    <property type="match status" value="1"/>
</dbReference>
<feature type="domain" description="UvrD-like helicase C-terminal" evidence="13">
    <location>
        <begin position="291"/>
        <end position="537"/>
    </location>
</feature>
<evidence type="ECO:0000256" key="7">
    <source>
        <dbReference type="ARBA" id="ARBA00034617"/>
    </source>
</evidence>
<dbReference type="InterPro" id="IPR014016">
    <property type="entry name" value="UvrD-like_ATP-bd"/>
</dbReference>
<feature type="domain" description="UvrD-like helicase ATP-binding" evidence="12">
    <location>
        <begin position="9"/>
        <end position="290"/>
    </location>
</feature>
<evidence type="ECO:0000256" key="2">
    <source>
        <dbReference type="ARBA" id="ARBA00022741"/>
    </source>
</evidence>
<feature type="binding site" evidence="10">
    <location>
        <begin position="30"/>
        <end position="37"/>
    </location>
    <ligand>
        <name>ATP</name>
        <dbReference type="ChEBI" id="CHEBI:30616"/>
    </ligand>
</feature>
<dbReference type="PANTHER" id="PTHR11070:SF69">
    <property type="entry name" value="ATP-DEPENDENT DNA HELICASE UVRD2"/>
    <property type="match status" value="1"/>
</dbReference>
<evidence type="ECO:0000259" key="12">
    <source>
        <dbReference type="PROSITE" id="PS51198"/>
    </source>
</evidence>
<sequence length="695" mass="75090">MADSSDILAGLDPEQASAVTAPAGPLCILAGAGTGKTRAITHRIAHRVRSGAVRARHVLAVTFTARAAAEMRARLGQLGADGVQARTFHSAALRQVRYFAPRLFNGREMPELLDSKARLVGLAATRAGLKTDRAAARDLASEIEWAKASLVEPDDYAVTAAKALREPPFDAAKVGQVYAHYERIKRAQGVIDFEDMIRAAIWALEEHEDVAAQIRSQYRHFVVDEYQDVNPMQQRLLDAWLGDRDDVTVVGDASQTIYSFTGASAAYLVDFKRRHPDARVVRLVRDYRSTPQVVGLANAVISRARGDLAKLRLELVGQRKPGPEPTVRVFADEPEEAAAVAARCADLIAAGTPPREIAVLFRVNAQSEVYQEALAEAGVPYVVHDAERFFDRAEIRQAMVALRAATRTAPGRETALVDVVVHALEGVGWRPDAAPAGGAMRERWEAVAALVALAEGMPGHSLEEFTEELSRRAALQHVPTVDGVTLSSLHSAKGLEWDAVFLVGLAEGTLPVIHARTPDAVEEERRLLYVGVTRARHTLWLSYAAARSPGGRVRRPCRFLPALDPSRPAAPAPKGAVAGRVKRVMAVSCRVCGTGLVNGVDRKLGRCSTCPSDLDEELLGRLVDWRARLAGVQKVPPFVIFTDVTLAAIAERRPARREELAVIAGIGPRKLGLYGDDVLALVGGATVEDLAEVDG</sequence>
<evidence type="ECO:0000259" key="11">
    <source>
        <dbReference type="PROSITE" id="PS50967"/>
    </source>
</evidence>
<dbReference type="InterPro" id="IPR014017">
    <property type="entry name" value="DNA_helicase_UvrD-like_C"/>
</dbReference>
<dbReference type="Gene3D" id="1.10.10.160">
    <property type="match status" value="1"/>
</dbReference>
<dbReference type="Proteomes" id="UP001059617">
    <property type="component" value="Chromosome"/>
</dbReference>
<dbReference type="PROSITE" id="PS51217">
    <property type="entry name" value="UVRD_HELICASE_CTER"/>
    <property type="match status" value="1"/>
</dbReference>
<dbReference type="SUPFAM" id="SSF47819">
    <property type="entry name" value="HRDC-like"/>
    <property type="match status" value="1"/>
</dbReference>
<proteinExistence type="inferred from homology"/>
<dbReference type="Pfam" id="PF00580">
    <property type="entry name" value="UvrD-helicase"/>
    <property type="match status" value="1"/>
</dbReference>
<reference evidence="14" key="2">
    <citation type="submission" date="2022-09" db="EMBL/GenBank/DDBJ databases">
        <title>Biosynthetic gene clusters of Dactylosporangioum fulvum.</title>
        <authorList>
            <person name="Caradec T."/>
        </authorList>
    </citation>
    <scope>NUCLEOTIDE SEQUENCE</scope>
    <source>
        <strain evidence="14">NRRL B-16292</strain>
    </source>
</reference>
<keyword evidence="5 10" id="KW-0067">ATP-binding</keyword>
<dbReference type="CDD" id="cd18807">
    <property type="entry name" value="SF1_C_UvrD"/>
    <property type="match status" value="1"/>
</dbReference>
<dbReference type="EMBL" id="CP073720">
    <property type="protein sequence ID" value="UWP83756.1"/>
    <property type="molecule type" value="Genomic_DNA"/>
</dbReference>
<evidence type="ECO:0000256" key="1">
    <source>
        <dbReference type="ARBA" id="ARBA00009922"/>
    </source>
</evidence>
<feature type="domain" description="HRDC" evidence="11">
    <location>
        <begin position="612"/>
        <end position="692"/>
    </location>
</feature>
<evidence type="ECO:0000256" key="6">
    <source>
        <dbReference type="ARBA" id="ARBA00023235"/>
    </source>
</evidence>
<dbReference type="Gene3D" id="1.10.486.10">
    <property type="entry name" value="PCRA, domain 4"/>
    <property type="match status" value="1"/>
</dbReference>
<keyword evidence="15" id="KW-1185">Reference proteome</keyword>
<evidence type="ECO:0000256" key="8">
    <source>
        <dbReference type="ARBA" id="ARBA00034808"/>
    </source>
</evidence>
<dbReference type="PROSITE" id="PS50967">
    <property type="entry name" value="HRDC"/>
    <property type="match status" value="1"/>
</dbReference>
<comment type="similarity">
    <text evidence="1">Belongs to the helicase family. UvrD subfamily.</text>
</comment>
<dbReference type="InterPro" id="IPR013986">
    <property type="entry name" value="DExx_box_DNA_helicase_dom_sf"/>
</dbReference>
<comment type="catalytic activity">
    <reaction evidence="9">
        <text>ATP + H2O = ADP + phosphate + H(+)</text>
        <dbReference type="Rhea" id="RHEA:13065"/>
        <dbReference type="ChEBI" id="CHEBI:15377"/>
        <dbReference type="ChEBI" id="CHEBI:15378"/>
        <dbReference type="ChEBI" id="CHEBI:30616"/>
        <dbReference type="ChEBI" id="CHEBI:43474"/>
        <dbReference type="ChEBI" id="CHEBI:456216"/>
        <dbReference type="EC" id="5.6.2.4"/>
    </reaction>
</comment>
<dbReference type="InterPro" id="IPR000212">
    <property type="entry name" value="DNA_helicase_UvrD/REP"/>
</dbReference>
<dbReference type="InterPro" id="IPR027417">
    <property type="entry name" value="P-loop_NTPase"/>
</dbReference>
<dbReference type="Gene3D" id="1.10.150.80">
    <property type="entry name" value="HRDC domain"/>
    <property type="match status" value="1"/>
</dbReference>
<reference evidence="14" key="1">
    <citation type="submission" date="2021-04" db="EMBL/GenBank/DDBJ databases">
        <authorList>
            <person name="Hartkoorn R.C."/>
            <person name="Beaudoing E."/>
            <person name="Hot D."/>
        </authorList>
    </citation>
    <scope>NUCLEOTIDE SEQUENCE</scope>
    <source>
        <strain evidence="14">NRRL B-16292</strain>
    </source>
</reference>
<dbReference type="EC" id="5.6.2.4" evidence="8"/>
<dbReference type="Pfam" id="PF00570">
    <property type="entry name" value="HRDC"/>
    <property type="match status" value="1"/>
</dbReference>
<name>A0ABY5W6S2_9ACTN</name>
<keyword evidence="3 10" id="KW-0378">Hydrolase</keyword>
<comment type="catalytic activity">
    <reaction evidence="7">
        <text>Couples ATP hydrolysis with the unwinding of duplex DNA by translocating in the 3'-5' direction.</text>
        <dbReference type="EC" id="5.6.2.4"/>
    </reaction>
</comment>
<dbReference type="PANTHER" id="PTHR11070">
    <property type="entry name" value="UVRD / RECB / PCRA DNA HELICASE FAMILY MEMBER"/>
    <property type="match status" value="1"/>
</dbReference>
<dbReference type="Pfam" id="PF13361">
    <property type="entry name" value="UvrD_C"/>
    <property type="match status" value="2"/>
</dbReference>
<protein>
    <recommendedName>
        <fullName evidence="8">DNA 3'-5' helicase</fullName>
        <ecNumber evidence="8">5.6.2.4</ecNumber>
    </recommendedName>
</protein>